<dbReference type="PROSITE" id="PS51272">
    <property type="entry name" value="SLH"/>
    <property type="match status" value="2"/>
</dbReference>
<evidence type="ECO:0000259" key="2">
    <source>
        <dbReference type="PROSITE" id="PS51272"/>
    </source>
</evidence>
<feature type="domain" description="SLH" evidence="2">
    <location>
        <begin position="160"/>
        <end position="223"/>
    </location>
</feature>
<comment type="caution">
    <text evidence="3">The sequence shown here is derived from an EMBL/GenBank/DDBJ whole genome shotgun (WGS) entry which is preliminary data.</text>
</comment>
<feature type="domain" description="SLH" evidence="2">
    <location>
        <begin position="29"/>
        <end position="92"/>
    </location>
</feature>
<evidence type="ECO:0000313" key="3">
    <source>
        <dbReference type="EMBL" id="NOU68626.1"/>
    </source>
</evidence>
<evidence type="ECO:0000256" key="1">
    <source>
        <dbReference type="SAM" id="SignalP"/>
    </source>
</evidence>
<evidence type="ECO:0000313" key="4">
    <source>
        <dbReference type="Proteomes" id="UP000653578"/>
    </source>
</evidence>
<accession>A0ABX1XKX7</accession>
<sequence>MNMKKTIKTFTLTAATALLSLSLVGQSFAATSSFTDLNNIASKDKIIALQESGIVGGITSTLFSPQEKITAAQSVQLLVNALGLNLDLVRFVKEPKASDYITNASNDAWYAQALIVAAVNNVDLPKDLNPDKKLTREEFTHQLVRAIEVSKNLPLINPLVVDIKDGDQLTVDYSGSIQRGLKYGIITLNTDGTFNPKAEITRAEAAEEVYNALDYLKTHQAPVTSNDPISAAQGVQLITDALGKLGTDIKIKIDPDAKMTRESFTYLLIHTFQTSEKLPMIKLNPVEIKDNDKIDLSNVGAIQTALALDIVELNADGTFHPQDGITLTDATEIATQAVKAVEGLKK</sequence>
<keyword evidence="1" id="KW-0732">Signal</keyword>
<organism evidence="3 4">
    <name type="scientific">Paenibacillus plantarum</name>
    <dbReference type="NCBI Taxonomy" id="2654975"/>
    <lineage>
        <taxon>Bacteria</taxon>
        <taxon>Bacillati</taxon>
        <taxon>Bacillota</taxon>
        <taxon>Bacilli</taxon>
        <taxon>Bacillales</taxon>
        <taxon>Paenibacillaceae</taxon>
        <taxon>Paenibacillus</taxon>
    </lineage>
</organism>
<dbReference type="InterPro" id="IPR001119">
    <property type="entry name" value="SLH_dom"/>
</dbReference>
<dbReference type="Pfam" id="PF00395">
    <property type="entry name" value="SLH"/>
    <property type="match status" value="3"/>
</dbReference>
<dbReference type="Proteomes" id="UP000653578">
    <property type="component" value="Unassembled WGS sequence"/>
</dbReference>
<reference evidence="3 4" key="1">
    <citation type="submission" date="2019-10" db="EMBL/GenBank/DDBJ databases">
        <title>Description of Paenibacillus humi sp. nov.</title>
        <authorList>
            <person name="Carlier A."/>
            <person name="Qi S."/>
        </authorList>
    </citation>
    <scope>NUCLEOTIDE SEQUENCE [LARGE SCALE GENOMIC DNA]</scope>
    <source>
        <strain evidence="3 4">LMG 31461</strain>
    </source>
</reference>
<feature type="signal peptide" evidence="1">
    <location>
        <begin position="1"/>
        <end position="29"/>
    </location>
</feature>
<gene>
    <name evidence="3" type="ORF">GC096_31830</name>
</gene>
<protein>
    <recommendedName>
        <fullName evidence="2">SLH domain-containing protein</fullName>
    </recommendedName>
</protein>
<dbReference type="EMBL" id="WHNY01000075">
    <property type="protein sequence ID" value="NOU68626.1"/>
    <property type="molecule type" value="Genomic_DNA"/>
</dbReference>
<proteinExistence type="predicted"/>
<feature type="chain" id="PRO_5045461244" description="SLH domain-containing protein" evidence="1">
    <location>
        <begin position="30"/>
        <end position="346"/>
    </location>
</feature>
<name>A0ABX1XKX7_9BACL</name>
<keyword evidence="4" id="KW-1185">Reference proteome</keyword>